<evidence type="ECO:0000313" key="15">
    <source>
        <dbReference type="EMBL" id="QOS28484.1"/>
    </source>
</evidence>
<evidence type="ECO:0000313" key="8">
    <source>
        <dbReference type="EMBL" id="QOS20857.1"/>
    </source>
</evidence>
<dbReference type="EMBL" id="MT898106">
    <property type="protein sequence ID" value="QOS18460.1"/>
    <property type="molecule type" value="Genomic_DNA"/>
</dbReference>
<evidence type="ECO:0000313" key="1">
    <source>
        <dbReference type="EMBL" id="QOS15190.1"/>
    </source>
</evidence>
<accession>A0A7M1VZH2</accession>
<dbReference type="EMBL" id="MT898359">
    <property type="protein sequence ID" value="QOS27848.1"/>
    <property type="molecule type" value="Genomic_DNA"/>
</dbReference>
<sequence length="54" mass="6299">MNKIKLFYFHSLKNQRVKSLQIKLNITSSSLINNRQDSVIKTTSKKNTNNKLYG</sequence>
<dbReference type="EMBL" id="MT898315">
    <property type="protein sequence ID" value="QOS26185.1"/>
    <property type="molecule type" value="Genomic_DNA"/>
</dbReference>
<evidence type="ECO:0000313" key="3">
    <source>
        <dbReference type="EMBL" id="QOS18167.1"/>
    </source>
</evidence>
<dbReference type="EMBL" id="MT898416">
    <property type="protein sequence ID" value="QOS30003.1"/>
    <property type="molecule type" value="Genomic_DNA"/>
</dbReference>
<dbReference type="EMBL" id="MT898318">
    <property type="protein sequence ID" value="QOS26279.1"/>
    <property type="molecule type" value="Genomic_DNA"/>
</dbReference>
<evidence type="ECO:0000313" key="5">
    <source>
        <dbReference type="EMBL" id="QOS18632.1"/>
    </source>
</evidence>
<evidence type="ECO:0000313" key="11">
    <source>
        <dbReference type="EMBL" id="QOS26279.1"/>
    </source>
</evidence>
<evidence type="ECO:0000313" key="6">
    <source>
        <dbReference type="EMBL" id="QOS19390.1"/>
    </source>
</evidence>
<dbReference type="EMBL" id="MT898098">
    <property type="protein sequence ID" value="QOS18167.1"/>
    <property type="molecule type" value="Genomic_DNA"/>
</dbReference>
<evidence type="ECO:0000313" key="4">
    <source>
        <dbReference type="EMBL" id="QOS18460.1"/>
    </source>
</evidence>
<evidence type="ECO:0000313" key="10">
    <source>
        <dbReference type="EMBL" id="QOS26185.1"/>
    </source>
</evidence>
<dbReference type="EMBL" id="MT898171">
    <property type="protein sequence ID" value="QOS20857.1"/>
    <property type="molecule type" value="Genomic_DNA"/>
</dbReference>
<dbReference type="AlphaFoldDB" id="A0A7M1VZH2"/>
<evidence type="ECO:0000313" key="13">
    <source>
        <dbReference type="EMBL" id="QOS27458.1"/>
    </source>
</evidence>
<organism evidence="7">
    <name type="scientific">Vibrio parahaemolyticus</name>
    <dbReference type="NCBI Taxonomy" id="670"/>
    <lineage>
        <taxon>Bacteria</taxon>
        <taxon>Pseudomonadati</taxon>
        <taxon>Pseudomonadota</taxon>
        <taxon>Gammaproteobacteria</taxon>
        <taxon>Vibrionales</taxon>
        <taxon>Vibrionaceae</taxon>
        <taxon>Vibrio</taxon>
    </lineage>
</organism>
<evidence type="ECO:0000313" key="2">
    <source>
        <dbReference type="EMBL" id="QOS16572.1"/>
    </source>
</evidence>
<dbReference type="EMBL" id="MT898017">
    <property type="protein sequence ID" value="QOS15190.1"/>
    <property type="molecule type" value="Genomic_DNA"/>
</dbReference>
<evidence type="ECO:0000313" key="14">
    <source>
        <dbReference type="EMBL" id="QOS27848.1"/>
    </source>
</evidence>
<evidence type="ECO:0000313" key="7">
    <source>
        <dbReference type="EMBL" id="QOS20407.1"/>
    </source>
</evidence>
<name>A0A7M1VZH2_VIBPH</name>
<evidence type="ECO:0000313" key="12">
    <source>
        <dbReference type="EMBL" id="QOS26926.1"/>
    </source>
</evidence>
<dbReference type="EMBL" id="MT898335">
    <property type="protein sequence ID" value="QOS26926.1"/>
    <property type="molecule type" value="Genomic_DNA"/>
</dbReference>
<evidence type="ECO:0000313" key="9">
    <source>
        <dbReference type="EMBL" id="QOS23655.1"/>
    </source>
</evidence>
<dbReference type="EMBL" id="MT898131">
    <property type="protein sequence ID" value="QOS19390.1"/>
    <property type="molecule type" value="Genomic_DNA"/>
</dbReference>
<dbReference type="EMBL" id="MT898159">
    <property type="protein sequence ID" value="QOS20407.1"/>
    <property type="molecule type" value="Genomic_DNA"/>
</dbReference>
<dbReference type="EMBL" id="MT898111">
    <property type="protein sequence ID" value="QOS18632.1"/>
    <property type="molecule type" value="Genomic_DNA"/>
</dbReference>
<gene>
    <name evidence="7" type="ORF">VP344_00020</name>
    <name evidence="14" type="ORF">VP379_00020</name>
    <name evidence="1" type="ORF">VP383_00020</name>
    <name evidence="2" type="ORF">VP410_00020</name>
    <name evidence="4" type="ORF">VP417_00020</name>
    <name evidence="8" type="ORF">VP418_00020</name>
    <name evidence="12" type="ORF">VP420_00020</name>
    <name evidence="16" type="ORF">VP422_00020</name>
    <name evidence="15" type="ORF">VP423_00020</name>
    <name evidence="6" type="ORF">VP424_00020</name>
    <name evidence="13" type="ORF">VP430_00020</name>
    <name evidence="11" type="ORF">VP431_00020</name>
    <name evidence="10" type="ORF">VP432_00020</name>
    <name evidence="5" type="ORF">VP435_00020</name>
    <name evidence="3" type="ORF">VP437_00020</name>
    <name evidence="9" type="ORF">VP438_00020</name>
</gene>
<protein>
    <submittedName>
        <fullName evidence="7">Uncharacterized protein</fullName>
    </submittedName>
</protein>
<reference evidence="7" key="1">
    <citation type="submission" date="2020-08" db="EMBL/GenBank/DDBJ databases">
        <title>Genetic structure, function and evolution of capsule biosynthesis loci in Vibrio parahaemolyticus.</title>
        <authorList>
            <person name="Li L."/>
            <person name="Bian S."/>
        </authorList>
    </citation>
    <scope>NUCLEOTIDE SEQUENCE</scope>
    <source>
        <strain evidence="7">VP344</strain>
        <strain evidence="14">VP379</strain>
        <strain evidence="1">VP383</strain>
        <strain evidence="2">VP410</strain>
        <strain evidence="4">VP417</strain>
        <strain evidence="8">VP418</strain>
        <strain evidence="12">VP420</strain>
        <strain evidence="16">VP422</strain>
        <strain evidence="15">VP423</strain>
        <strain evidence="6">VP424</strain>
        <strain evidence="13">VP430</strain>
        <strain evidence="11">VP431</strain>
        <strain evidence="10">VP432</strain>
        <strain evidence="5">VP435</strain>
        <strain evidence="3">VP437</strain>
        <strain evidence="9">VP438</strain>
    </source>
</reference>
<dbReference type="EMBL" id="MT898055">
    <property type="protein sequence ID" value="QOS16572.1"/>
    <property type="molecule type" value="Genomic_DNA"/>
</dbReference>
<dbReference type="EMBL" id="MT898349">
    <property type="protein sequence ID" value="QOS27458.1"/>
    <property type="molecule type" value="Genomic_DNA"/>
</dbReference>
<dbReference type="EMBL" id="MT898248">
    <property type="protein sequence ID" value="QOS23655.1"/>
    <property type="molecule type" value="Genomic_DNA"/>
</dbReference>
<proteinExistence type="predicted"/>
<evidence type="ECO:0000313" key="16">
    <source>
        <dbReference type="EMBL" id="QOS30003.1"/>
    </source>
</evidence>
<dbReference type="EMBL" id="MT898374">
    <property type="protein sequence ID" value="QOS28484.1"/>
    <property type="molecule type" value="Genomic_DNA"/>
</dbReference>